<accession>A0A397UIW4</accession>
<name>A0A397UIW4_9GLOM</name>
<comment type="caution">
    <text evidence="2">The sequence shown here is derived from an EMBL/GenBank/DDBJ whole genome shotgun (WGS) entry which is preliminary data.</text>
</comment>
<organism evidence="2 3">
    <name type="scientific">Gigaspora rosea</name>
    <dbReference type="NCBI Taxonomy" id="44941"/>
    <lineage>
        <taxon>Eukaryota</taxon>
        <taxon>Fungi</taxon>
        <taxon>Fungi incertae sedis</taxon>
        <taxon>Mucoromycota</taxon>
        <taxon>Glomeromycotina</taxon>
        <taxon>Glomeromycetes</taxon>
        <taxon>Diversisporales</taxon>
        <taxon>Gigasporaceae</taxon>
        <taxon>Gigaspora</taxon>
    </lineage>
</organism>
<keyword evidence="3" id="KW-1185">Reference proteome</keyword>
<reference evidence="2 3" key="1">
    <citation type="submission" date="2018-06" db="EMBL/GenBank/DDBJ databases">
        <title>Comparative genomics reveals the genomic features of Rhizophagus irregularis, R. cerebriforme, R. diaphanum and Gigaspora rosea, and their symbiotic lifestyle signature.</title>
        <authorList>
            <person name="Morin E."/>
            <person name="San Clemente H."/>
            <person name="Chen E.C.H."/>
            <person name="De La Providencia I."/>
            <person name="Hainaut M."/>
            <person name="Kuo A."/>
            <person name="Kohler A."/>
            <person name="Murat C."/>
            <person name="Tang N."/>
            <person name="Roy S."/>
            <person name="Loubradou J."/>
            <person name="Henrissat B."/>
            <person name="Grigoriev I.V."/>
            <person name="Corradi N."/>
            <person name="Roux C."/>
            <person name="Martin F.M."/>
        </authorList>
    </citation>
    <scope>NUCLEOTIDE SEQUENCE [LARGE SCALE GENOMIC DNA]</scope>
    <source>
        <strain evidence="2 3">DAOM 194757</strain>
    </source>
</reference>
<dbReference type="AlphaFoldDB" id="A0A397UIW4"/>
<sequence length="202" mass="23161">MNYAMEFQGISSPTMLNLLSRSCDGCITLGDLLIKDETWRIWGDMASWSDAIQKSDSRIAYRPPDLMFIAYLNGQRIDLLNMETGRPNSPKRKQEQDRDDLRIYNMCMEYGILKNCLLTRATIPLHTVSADTVYPLIHSLLTLRTAIICTLQKLSVYLENKSENSDNYDEKTAKTINPPKRRKSNLKLKLKKSSNFKNVSTS</sequence>
<evidence type="ECO:0000313" key="3">
    <source>
        <dbReference type="Proteomes" id="UP000266673"/>
    </source>
</evidence>
<evidence type="ECO:0000256" key="1">
    <source>
        <dbReference type="SAM" id="MobiDB-lite"/>
    </source>
</evidence>
<evidence type="ECO:0000313" key="2">
    <source>
        <dbReference type="EMBL" id="RIB10170.1"/>
    </source>
</evidence>
<protein>
    <submittedName>
        <fullName evidence="2">Uncharacterized protein</fullName>
    </submittedName>
</protein>
<dbReference type="Proteomes" id="UP000266673">
    <property type="component" value="Unassembled WGS sequence"/>
</dbReference>
<feature type="compositionally biased region" description="Basic residues" evidence="1">
    <location>
        <begin position="179"/>
        <end position="188"/>
    </location>
</feature>
<proteinExistence type="predicted"/>
<feature type="region of interest" description="Disordered" evidence="1">
    <location>
        <begin position="165"/>
        <end position="188"/>
    </location>
</feature>
<dbReference type="EMBL" id="QKWP01001283">
    <property type="protein sequence ID" value="RIB10170.1"/>
    <property type="molecule type" value="Genomic_DNA"/>
</dbReference>
<dbReference type="OrthoDB" id="2349207at2759"/>
<gene>
    <name evidence="2" type="ORF">C2G38_2206849</name>
</gene>